<evidence type="ECO:0000313" key="2">
    <source>
        <dbReference type="EMBL" id="VEL31136.1"/>
    </source>
</evidence>
<feature type="compositionally biased region" description="Polar residues" evidence="1">
    <location>
        <begin position="44"/>
        <end position="58"/>
    </location>
</feature>
<evidence type="ECO:0000256" key="1">
    <source>
        <dbReference type="SAM" id="MobiDB-lite"/>
    </source>
</evidence>
<feature type="region of interest" description="Disordered" evidence="1">
    <location>
        <begin position="44"/>
        <end position="65"/>
    </location>
</feature>
<evidence type="ECO:0000313" key="3">
    <source>
        <dbReference type="Proteomes" id="UP000784294"/>
    </source>
</evidence>
<reference evidence="2" key="1">
    <citation type="submission" date="2018-11" db="EMBL/GenBank/DDBJ databases">
        <authorList>
            <consortium name="Pathogen Informatics"/>
        </authorList>
    </citation>
    <scope>NUCLEOTIDE SEQUENCE</scope>
</reference>
<dbReference type="EMBL" id="CAAALY010119104">
    <property type="protein sequence ID" value="VEL31136.1"/>
    <property type="molecule type" value="Genomic_DNA"/>
</dbReference>
<protein>
    <submittedName>
        <fullName evidence="2">Uncharacterized protein</fullName>
    </submittedName>
</protein>
<proteinExistence type="predicted"/>
<sequence>MENHVTIARSPVSLHICSNDVHHKMDESSAKVHVGCRAVLQGPIRTNRQPQLQDNPPTASGGIKTRIPSTRLFQRNERYHDTESFFSIS</sequence>
<organism evidence="2 3">
    <name type="scientific">Protopolystoma xenopodis</name>
    <dbReference type="NCBI Taxonomy" id="117903"/>
    <lineage>
        <taxon>Eukaryota</taxon>
        <taxon>Metazoa</taxon>
        <taxon>Spiralia</taxon>
        <taxon>Lophotrochozoa</taxon>
        <taxon>Platyhelminthes</taxon>
        <taxon>Monogenea</taxon>
        <taxon>Polyopisthocotylea</taxon>
        <taxon>Polystomatidea</taxon>
        <taxon>Polystomatidae</taxon>
        <taxon>Protopolystoma</taxon>
    </lineage>
</organism>
<keyword evidence="3" id="KW-1185">Reference proteome</keyword>
<gene>
    <name evidence="2" type="ORF">PXEA_LOCUS24576</name>
</gene>
<dbReference type="Proteomes" id="UP000784294">
    <property type="component" value="Unassembled WGS sequence"/>
</dbReference>
<accession>A0A3S5B1Q2</accession>
<name>A0A3S5B1Q2_9PLAT</name>
<comment type="caution">
    <text evidence="2">The sequence shown here is derived from an EMBL/GenBank/DDBJ whole genome shotgun (WGS) entry which is preliminary data.</text>
</comment>
<dbReference type="AlphaFoldDB" id="A0A3S5B1Q2"/>